<reference evidence="2 3" key="1">
    <citation type="submission" date="2018-10" db="EMBL/GenBank/DDBJ databases">
        <title>A high-quality apple genome assembly.</title>
        <authorList>
            <person name="Hu J."/>
        </authorList>
    </citation>
    <scope>NUCLEOTIDE SEQUENCE [LARGE SCALE GENOMIC DNA]</scope>
    <source>
        <strain evidence="3">cv. HFTH1</strain>
        <tissue evidence="2">Young leaf</tissue>
    </source>
</reference>
<sequence length="195" mass="21371">MLQSTLLKGLMSSSAHSRPGIGYDTKFPGPIKSRARLRHIKSWPRPCPHDVVSRNSHENFPIGHPSLYCSRANTLNFEVPMEFEAREFPKGLMLGRDENIHKRLTGPIPLGDVGFYNPPSLGARRLCRHTPGLGLALIPCKAYKIHSPRQCGMLQSTPLKGPKSSSAHSRLGISSNAKLSHPSPGPHHIPCSTPP</sequence>
<protein>
    <submittedName>
        <fullName evidence="2">Uncharacterized protein</fullName>
    </submittedName>
</protein>
<proteinExistence type="predicted"/>
<evidence type="ECO:0000256" key="1">
    <source>
        <dbReference type="SAM" id="MobiDB-lite"/>
    </source>
</evidence>
<organism evidence="2 3">
    <name type="scientific">Malus domestica</name>
    <name type="common">Apple</name>
    <name type="synonym">Pyrus malus</name>
    <dbReference type="NCBI Taxonomy" id="3750"/>
    <lineage>
        <taxon>Eukaryota</taxon>
        <taxon>Viridiplantae</taxon>
        <taxon>Streptophyta</taxon>
        <taxon>Embryophyta</taxon>
        <taxon>Tracheophyta</taxon>
        <taxon>Spermatophyta</taxon>
        <taxon>Magnoliopsida</taxon>
        <taxon>eudicotyledons</taxon>
        <taxon>Gunneridae</taxon>
        <taxon>Pentapetalae</taxon>
        <taxon>rosids</taxon>
        <taxon>fabids</taxon>
        <taxon>Rosales</taxon>
        <taxon>Rosaceae</taxon>
        <taxon>Amygdaloideae</taxon>
        <taxon>Maleae</taxon>
        <taxon>Malus</taxon>
    </lineage>
</organism>
<evidence type="ECO:0000313" key="2">
    <source>
        <dbReference type="EMBL" id="RXI09212.1"/>
    </source>
</evidence>
<feature type="compositionally biased region" description="Pro residues" evidence="1">
    <location>
        <begin position="183"/>
        <end position="195"/>
    </location>
</feature>
<dbReference type="Proteomes" id="UP000290289">
    <property type="component" value="Chromosome 1"/>
</dbReference>
<accession>A0A498KU07</accession>
<feature type="region of interest" description="Disordered" evidence="1">
    <location>
        <begin position="154"/>
        <end position="195"/>
    </location>
</feature>
<evidence type="ECO:0000313" key="3">
    <source>
        <dbReference type="Proteomes" id="UP000290289"/>
    </source>
</evidence>
<dbReference type="AlphaFoldDB" id="A0A498KU07"/>
<dbReference type="EMBL" id="RDQH01000327">
    <property type="protein sequence ID" value="RXI09212.1"/>
    <property type="molecule type" value="Genomic_DNA"/>
</dbReference>
<feature type="compositionally biased region" description="Polar residues" evidence="1">
    <location>
        <begin position="154"/>
        <end position="178"/>
    </location>
</feature>
<name>A0A498KU07_MALDO</name>
<gene>
    <name evidence="2" type="ORF">DVH24_023373</name>
</gene>
<comment type="caution">
    <text evidence="2">The sequence shown here is derived from an EMBL/GenBank/DDBJ whole genome shotgun (WGS) entry which is preliminary data.</text>
</comment>
<keyword evidence="3" id="KW-1185">Reference proteome</keyword>